<gene>
    <name evidence="2" type="ORF">DSOUD_2169</name>
</gene>
<evidence type="ECO:0008006" key="4">
    <source>
        <dbReference type="Google" id="ProtNLM"/>
    </source>
</evidence>
<feature type="transmembrane region" description="Helical" evidence="1">
    <location>
        <begin position="12"/>
        <end position="35"/>
    </location>
</feature>
<organism evidence="2 3">
    <name type="scientific">Desulfuromonas soudanensis</name>
    <dbReference type="NCBI Taxonomy" id="1603606"/>
    <lineage>
        <taxon>Bacteria</taxon>
        <taxon>Pseudomonadati</taxon>
        <taxon>Thermodesulfobacteriota</taxon>
        <taxon>Desulfuromonadia</taxon>
        <taxon>Desulfuromonadales</taxon>
        <taxon>Desulfuromonadaceae</taxon>
        <taxon>Desulfuromonas</taxon>
    </lineage>
</organism>
<accession>A0A0M4D207</accession>
<keyword evidence="1" id="KW-1133">Transmembrane helix</keyword>
<dbReference type="InterPro" id="IPR032092">
    <property type="entry name" value="PilW"/>
</dbReference>
<keyword evidence="1" id="KW-0472">Membrane</keyword>
<dbReference type="Pfam" id="PF07963">
    <property type="entry name" value="N_methyl"/>
    <property type="match status" value="1"/>
</dbReference>
<dbReference type="Proteomes" id="UP000057158">
    <property type="component" value="Chromosome"/>
</dbReference>
<reference evidence="2 3" key="1">
    <citation type="submission" date="2015-07" db="EMBL/GenBank/DDBJ databases">
        <title>Isolation and Genomic Characterization of a Novel Halophilic Metal-Reducing Deltaproteobacterium from the Deep Subsurface.</title>
        <authorList>
            <person name="Badalamenti J.P."/>
            <person name="Summers Z.M."/>
            <person name="Gralnick J.A."/>
            <person name="Bond D.R."/>
        </authorList>
    </citation>
    <scope>NUCLEOTIDE SEQUENCE [LARGE SCALE GENOMIC DNA]</scope>
    <source>
        <strain evidence="2 3">WTL</strain>
    </source>
</reference>
<dbReference type="EMBL" id="CP010802">
    <property type="protein sequence ID" value="ALC16934.1"/>
    <property type="molecule type" value="Genomic_DNA"/>
</dbReference>
<dbReference type="InterPro" id="IPR012902">
    <property type="entry name" value="N_methyl_site"/>
</dbReference>
<dbReference type="AlphaFoldDB" id="A0A0M4D207"/>
<dbReference type="GO" id="GO:0043683">
    <property type="term" value="P:type IV pilus assembly"/>
    <property type="evidence" value="ECO:0007669"/>
    <property type="project" value="InterPro"/>
</dbReference>
<dbReference type="NCBIfam" id="TIGR02532">
    <property type="entry name" value="IV_pilin_GFxxxE"/>
    <property type="match status" value="1"/>
</dbReference>
<dbReference type="KEGG" id="des:DSOUD_2169"/>
<keyword evidence="3" id="KW-1185">Reference proteome</keyword>
<proteinExistence type="predicted"/>
<dbReference type="InterPro" id="IPR045584">
    <property type="entry name" value="Pilin-like"/>
</dbReference>
<dbReference type="STRING" id="1603606.DSOUD_2169"/>
<dbReference type="SUPFAM" id="SSF54523">
    <property type="entry name" value="Pili subunits"/>
    <property type="match status" value="1"/>
</dbReference>
<sequence length="274" mass="29982">MNKSSTRQKGFSLVELLVALVISAVVGTALVSIFITDSRRFTVQTQVVDMQQTLRAGLDMLSQDLLMAGYDPTESGNFGITDIGLRNLDNNLDTTGDSSITFEMDDNEDGLLDSNETIRYVLYDFPVDTPDGRTDLGRVVGGGGRQLLAENVDAIGLAYAFDQDADRVIDTSAGGNLIWAMDTDNDNVLDTALDTNDDGVIDADDDAAGVALPTLVQLDRIRAVQIWLLVRNETADTGFINNETYVVANRRLAFNDNFRRRTLSTIVKFRNLGL</sequence>
<dbReference type="PATRIC" id="fig|1603606.3.peg.2342"/>
<dbReference type="Pfam" id="PF16074">
    <property type="entry name" value="PilW"/>
    <property type="match status" value="1"/>
</dbReference>
<dbReference type="RefSeq" id="WP_198300306.1">
    <property type="nucleotide sequence ID" value="NZ_CP010802.1"/>
</dbReference>
<evidence type="ECO:0000313" key="3">
    <source>
        <dbReference type="Proteomes" id="UP000057158"/>
    </source>
</evidence>
<evidence type="ECO:0000313" key="2">
    <source>
        <dbReference type="EMBL" id="ALC16934.1"/>
    </source>
</evidence>
<keyword evidence="1" id="KW-0812">Transmembrane</keyword>
<protein>
    <recommendedName>
        <fullName evidence="4">Type IV pilus assembly protein PilW</fullName>
    </recommendedName>
</protein>
<evidence type="ECO:0000256" key="1">
    <source>
        <dbReference type="SAM" id="Phobius"/>
    </source>
</evidence>
<name>A0A0M4D207_9BACT</name>
<dbReference type="PROSITE" id="PS00409">
    <property type="entry name" value="PROKAR_NTER_METHYL"/>
    <property type="match status" value="1"/>
</dbReference>